<dbReference type="EMBL" id="MH883319">
    <property type="protein sequence ID" value="AYV99367.1"/>
    <property type="molecule type" value="Genomic_DNA"/>
</dbReference>
<organism evidence="1">
    <name type="scientific">White spot syndrome virus</name>
    <dbReference type="NCBI Taxonomy" id="342409"/>
    <lineage>
        <taxon>Viruses</taxon>
        <taxon>Viruses incertae sedis</taxon>
        <taxon>Naldaviricetes</taxon>
        <taxon>Nimaviridae</taxon>
        <taxon>Whispovirus</taxon>
    </lineage>
</organism>
<protein>
    <submittedName>
        <fullName evidence="1">ORF1075</fullName>
    </submittedName>
    <submittedName>
        <fullName evidence="2">WSSV044</fullName>
    </submittedName>
</protein>
<sequence>MIVDGAPVVWDDNNTPVLGIHNLVRQQALEQAMMAFVQKVYPERGIIVGAVEDYWEVFDDLLDWV</sequence>
<dbReference type="Proteomes" id="UP000267516">
    <property type="component" value="Segment"/>
</dbReference>
<reference evidence="2" key="2">
    <citation type="submission" date="2018-09" db="EMBL/GenBank/DDBJ databases">
        <authorList>
            <person name="Katneni V.K."/>
            <person name="Shashi shekhar M."/>
            <person name="Karthic K."/>
            <person name="Jangam A.K."/>
            <person name="Vijayan K.K."/>
        </authorList>
    </citation>
    <scope>NUCLEOTIDE SEQUENCE</scope>
    <source>
        <strain evidence="2">Wssv_ciba_003</strain>
    </source>
</reference>
<dbReference type="EMBL" id="MF768985">
    <property type="protein sequence ID" value="ATU84099.1"/>
    <property type="molecule type" value="Genomic_DNA"/>
</dbReference>
<evidence type="ECO:0000313" key="2">
    <source>
        <dbReference type="EMBL" id="AYV99367.1"/>
    </source>
</evidence>
<name>A0A2D3I6U4_9VIRU</name>
<accession>A0A2D3I6U4</accession>
<reference evidence="1" key="1">
    <citation type="journal article" date="2018" name="Aquaculture">
        <title>Complete genome sequence of a white spot syndrome virus associated with a disease incursion in Australia.</title>
        <authorList>
            <person name="Oakey J."/>
            <person name="Smith C.S."/>
        </authorList>
    </citation>
    <scope>NUCLEOTIDE SEQUENCE [LARGE SCALE GENOMIC DNA]</scope>
    <source>
        <strain evidence="1">WSSV-AU</strain>
    </source>
</reference>
<evidence type="ECO:0000313" key="1">
    <source>
        <dbReference type="EMBL" id="ATU84099.1"/>
    </source>
</evidence>
<proteinExistence type="predicted"/>